<dbReference type="GeneID" id="25153692"/>
<sequence>MKIKADVEIRWHYGDELKARAIAGAIEVDNDAMPEELKKSLNVRTRWVDGDVITKVKYSGEIETLIKALDDLVFSVKVAEEMTEKV</sequence>
<dbReference type="HOGENOM" id="CLU_2490630_0_0_2"/>
<evidence type="ECO:0000313" key="2">
    <source>
        <dbReference type="Proteomes" id="UP000029980"/>
    </source>
</evidence>
<organism evidence="1 2">
    <name type="scientific">Thermococcus eurythermalis</name>
    <dbReference type="NCBI Taxonomy" id="1505907"/>
    <lineage>
        <taxon>Archaea</taxon>
        <taxon>Methanobacteriati</taxon>
        <taxon>Methanobacteriota</taxon>
        <taxon>Thermococci</taxon>
        <taxon>Thermococcales</taxon>
        <taxon>Thermococcaceae</taxon>
        <taxon>Thermococcus</taxon>
    </lineage>
</organism>
<dbReference type="OrthoDB" id="85338at2157"/>
<dbReference type="RefSeq" id="WP_050003537.1">
    <property type="nucleotide sequence ID" value="NZ_CP008887.1"/>
</dbReference>
<gene>
    <name evidence="1" type="ORF">TEU_09635</name>
</gene>
<name>A0A097QVR9_9EURY</name>
<dbReference type="NCBIfam" id="NF011470">
    <property type="entry name" value="PRK14887.1"/>
    <property type="match status" value="1"/>
</dbReference>
<evidence type="ECO:0000313" key="1">
    <source>
        <dbReference type="EMBL" id="AIU70571.1"/>
    </source>
</evidence>
<protein>
    <submittedName>
        <fullName evidence="1">KEOPS complex subunit</fullName>
    </submittedName>
</protein>
<accession>A0A097QVR9</accession>
<keyword evidence="2" id="KW-1185">Reference proteome</keyword>
<dbReference type="AlphaFoldDB" id="A0A097QVR9"/>
<dbReference type="EMBL" id="CP008887">
    <property type="protein sequence ID" value="AIU70571.1"/>
    <property type="molecule type" value="Genomic_DNA"/>
</dbReference>
<dbReference type="STRING" id="1505907.TEU_09635"/>
<reference evidence="1 2" key="1">
    <citation type="journal article" date="2015" name="Int. J. Syst. Evol. Microbiol.">
        <title>Thermococcus eurythermalis sp. nov., a conditional piezophilic hyperthermophilic archaeon with a wide temperature range isolated from an oil-immersed chimney in the Guaymas Basin.</title>
        <authorList>
            <person name="Zhao W."/>
            <person name="Zeng X."/>
            <person name="Xiao X."/>
        </authorList>
    </citation>
    <scope>NUCLEOTIDE SEQUENCE [LARGE SCALE GENOMIC DNA]</scope>
    <source>
        <strain evidence="1 2">A501</strain>
    </source>
</reference>
<dbReference type="KEGG" id="teu:TEU_09635"/>
<dbReference type="Proteomes" id="UP000029980">
    <property type="component" value="Chromosome"/>
</dbReference>
<proteinExistence type="predicted"/>